<evidence type="ECO:0000256" key="2">
    <source>
        <dbReference type="ARBA" id="ARBA00022692"/>
    </source>
</evidence>
<evidence type="ECO:0000256" key="6">
    <source>
        <dbReference type="SAM" id="Phobius"/>
    </source>
</evidence>
<dbReference type="EMBL" id="PCVL01000046">
    <property type="protein sequence ID" value="PIQ72381.1"/>
    <property type="molecule type" value="Genomic_DNA"/>
</dbReference>
<dbReference type="GO" id="GO:0005886">
    <property type="term" value="C:plasma membrane"/>
    <property type="evidence" value="ECO:0007669"/>
    <property type="project" value="TreeGrafter"/>
</dbReference>
<dbReference type="InterPro" id="IPR018365">
    <property type="entry name" value="Cell_cycle_FtsW-rel_CS"/>
</dbReference>
<dbReference type="Pfam" id="PF01098">
    <property type="entry name" value="FTSW_RODA_SPOVE"/>
    <property type="match status" value="1"/>
</dbReference>
<dbReference type="GO" id="GO:0051301">
    <property type="term" value="P:cell division"/>
    <property type="evidence" value="ECO:0007669"/>
    <property type="project" value="InterPro"/>
</dbReference>
<dbReference type="GO" id="GO:0008360">
    <property type="term" value="P:regulation of cell shape"/>
    <property type="evidence" value="ECO:0007669"/>
    <property type="project" value="UniProtKB-KW"/>
</dbReference>
<evidence type="ECO:0000256" key="3">
    <source>
        <dbReference type="ARBA" id="ARBA00022960"/>
    </source>
</evidence>
<feature type="transmembrane region" description="Helical" evidence="6">
    <location>
        <begin position="162"/>
        <end position="181"/>
    </location>
</feature>
<evidence type="ECO:0000256" key="5">
    <source>
        <dbReference type="ARBA" id="ARBA00023136"/>
    </source>
</evidence>
<dbReference type="InterPro" id="IPR001182">
    <property type="entry name" value="FtsW/RodA"/>
</dbReference>
<keyword evidence="3" id="KW-0133">Cell shape</keyword>
<feature type="transmembrane region" description="Helical" evidence="6">
    <location>
        <begin position="288"/>
        <end position="306"/>
    </location>
</feature>
<feature type="transmembrane region" description="Helical" evidence="6">
    <location>
        <begin position="30"/>
        <end position="49"/>
    </location>
</feature>
<evidence type="ECO:0000313" key="8">
    <source>
        <dbReference type="Proteomes" id="UP000229570"/>
    </source>
</evidence>
<evidence type="ECO:0008006" key="9">
    <source>
        <dbReference type="Google" id="ProtNLM"/>
    </source>
</evidence>
<feature type="transmembrane region" description="Helical" evidence="6">
    <location>
        <begin position="241"/>
        <end position="268"/>
    </location>
</feature>
<feature type="transmembrane region" description="Helical" evidence="6">
    <location>
        <begin position="318"/>
        <end position="340"/>
    </location>
</feature>
<organism evidence="7 8">
    <name type="scientific">Candidatus Roizmanbacteria bacterium CG11_big_fil_rev_8_21_14_0_20_35_14</name>
    <dbReference type="NCBI Taxonomy" id="1974855"/>
    <lineage>
        <taxon>Bacteria</taxon>
        <taxon>Candidatus Roizmaniibacteriota</taxon>
    </lineage>
</organism>
<sequence>MIFSSIFLSVFGLFNLFGLNQSLFFRQLVYCLLAFIIYFVIKSVGRHFFQINSRFFYWFFIVVLLITYIVGIEVKGSRRWLDFYFIRFQASEFFKPFFITFLSQYLSDENIFKNDLTLFVRSFFYFFLPFFIIFKQPDLANAVTFLFIYLIIIFFSNIPKKYLTYFFGFIGLFFPLGWFILKDYQKLRIMSFFNPHLDIQGTAYNMIQSIITIGSGKFFGRGLGLGTQSRLYFLPENTTDFAFASLVEQFGFFGGFMVIFFYSLLIYFVTKRTIKFYFEKKEEGKAKFLFSLGLLSYLSFQVFINIGMNMGLLPVAGVALPFISYGGSSVLALLIGFALLP</sequence>
<evidence type="ECO:0000256" key="1">
    <source>
        <dbReference type="ARBA" id="ARBA00004141"/>
    </source>
</evidence>
<dbReference type="PROSITE" id="PS00428">
    <property type="entry name" value="FTSW_RODA_SPOVE"/>
    <property type="match status" value="1"/>
</dbReference>
<feature type="transmembrane region" description="Helical" evidence="6">
    <location>
        <begin position="55"/>
        <end position="72"/>
    </location>
</feature>
<comment type="subcellular location">
    <subcellularLocation>
        <location evidence="1">Membrane</location>
        <topology evidence="1">Multi-pass membrane protein</topology>
    </subcellularLocation>
</comment>
<keyword evidence="4 6" id="KW-1133">Transmembrane helix</keyword>
<feature type="transmembrane region" description="Helical" evidence="6">
    <location>
        <begin position="6"/>
        <end position="23"/>
    </location>
</feature>
<evidence type="ECO:0000256" key="4">
    <source>
        <dbReference type="ARBA" id="ARBA00022989"/>
    </source>
</evidence>
<keyword evidence="5 6" id="KW-0472">Membrane</keyword>
<dbReference type="GO" id="GO:0032153">
    <property type="term" value="C:cell division site"/>
    <property type="evidence" value="ECO:0007669"/>
    <property type="project" value="TreeGrafter"/>
</dbReference>
<feature type="transmembrane region" description="Helical" evidence="6">
    <location>
        <begin position="202"/>
        <end position="221"/>
    </location>
</feature>
<name>A0A2H0KMA5_9BACT</name>
<accession>A0A2H0KMA5</accession>
<dbReference type="AlphaFoldDB" id="A0A2H0KMA5"/>
<comment type="caution">
    <text evidence="7">The sequence shown here is derived from an EMBL/GenBank/DDBJ whole genome shotgun (WGS) entry which is preliminary data.</text>
</comment>
<feature type="transmembrane region" description="Helical" evidence="6">
    <location>
        <begin position="118"/>
        <end position="134"/>
    </location>
</feature>
<dbReference type="Proteomes" id="UP000229570">
    <property type="component" value="Unassembled WGS sequence"/>
</dbReference>
<keyword evidence="2 6" id="KW-0812">Transmembrane</keyword>
<dbReference type="GO" id="GO:0015648">
    <property type="term" value="F:lipid-linked peptidoglycan transporter activity"/>
    <property type="evidence" value="ECO:0007669"/>
    <property type="project" value="TreeGrafter"/>
</dbReference>
<proteinExistence type="predicted"/>
<dbReference type="PANTHER" id="PTHR30474">
    <property type="entry name" value="CELL CYCLE PROTEIN"/>
    <property type="match status" value="1"/>
</dbReference>
<gene>
    <name evidence="7" type="ORF">COV86_03285</name>
</gene>
<feature type="transmembrane region" description="Helical" evidence="6">
    <location>
        <begin position="139"/>
        <end position="156"/>
    </location>
</feature>
<reference evidence="7 8" key="1">
    <citation type="submission" date="2017-09" db="EMBL/GenBank/DDBJ databases">
        <title>Depth-based differentiation of microbial function through sediment-hosted aquifers and enrichment of novel symbionts in the deep terrestrial subsurface.</title>
        <authorList>
            <person name="Probst A.J."/>
            <person name="Ladd B."/>
            <person name="Jarett J.K."/>
            <person name="Geller-Mcgrath D.E."/>
            <person name="Sieber C.M."/>
            <person name="Emerson J.B."/>
            <person name="Anantharaman K."/>
            <person name="Thomas B.C."/>
            <person name="Malmstrom R."/>
            <person name="Stieglmeier M."/>
            <person name="Klingl A."/>
            <person name="Woyke T."/>
            <person name="Ryan C.M."/>
            <person name="Banfield J.F."/>
        </authorList>
    </citation>
    <scope>NUCLEOTIDE SEQUENCE [LARGE SCALE GENOMIC DNA]</scope>
    <source>
        <strain evidence="7">CG11_big_fil_rev_8_21_14_0_20_35_14</strain>
    </source>
</reference>
<evidence type="ECO:0000313" key="7">
    <source>
        <dbReference type="EMBL" id="PIQ72381.1"/>
    </source>
</evidence>
<dbReference type="PANTHER" id="PTHR30474:SF1">
    <property type="entry name" value="PEPTIDOGLYCAN GLYCOSYLTRANSFERASE MRDB"/>
    <property type="match status" value="1"/>
</dbReference>
<protein>
    <recommendedName>
        <fullName evidence="9">Rod shape-determining protein RodA</fullName>
    </recommendedName>
</protein>